<protein>
    <submittedName>
        <fullName evidence="1">Uncharacterized protein</fullName>
    </submittedName>
</protein>
<dbReference type="Proteomes" id="UP001497535">
    <property type="component" value="Unassembled WGS sequence"/>
</dbReference>
<comment type="caution">
    <text evidence="1">The sequence shown here is derived from an EMBL/GenBank/DDBJ whole genome shotgun (WGS) entry which is preliminary data.</text>
</comment>
<reference evidence="1" key="1">
    <citation type="submission" date="2023-11" db="EMBL/GenBank/DDBJ databases">
        <authorList>
            <person name="Poullet M."/>
        </authorList>
    </citation>
    <scope>NUCLEOTIDE SEQUENCE</scope>
    <source>
        <strain evidence="1">E1834</strain>
    </source>
</reference>
<evidence type="ECO:0000313" key="2">
    <source>
        <dbReference type="Proteomes" id="UP001497535"/>
    </source>
</evidence>
<name>A0ACB0YS44_MELEN</name>
<keyword evidence="2" id="KW-1185">Reference proteome</keyword>
<dbReference type="EMBL" id="CAVMJV010000017">
    <property type="protein sequence ID" value="CAK5060343.1"/>
    <property type="molecule type" value="Genomic_DNA"/>
</dbReference>
<accession>A0ACB0YS44</accession>
<gene>
    <name evidence="1" type="ORF">MENTE1834_LOCUS15953</name>
</gene>
<evidence type="ECO:0000313" key="1">
    <source>
        <dbReference type="EMBL" id="CAK5060343.1"/>
    </source>
</evidence>
<organism evidence="1 2">
    <name type="scientific">Meloidogyne enterolobii</name>
    <name type="common">Root-knot nematode worm</name>
    <name type="synonym">Meloidogyne mayaguensis</name>
    <dbReference type="NCBI Taxonomy" id="390850"/>
    <lineage>
        <taxon>Eukaryota</taxon>
        <taxon>Metazoa</taxon>
        <taxon>Ecdysozoa</taxon>
        <taxon>Nematoda</taxon>
        <taxon>Chromadorea</taxon>
        <taxon>Rhabditida</taxon>
        <taxon>Tylenchina</taxon>
        <taxon>Tylenchomorpha</taxon>
        <taxon>Tylenchoidea</taxon>
        <taxon>Meloidogynidae</taxon>
        <taxon>Meloidogyninae</taxon>
        <taxon>Meloidogyne</taxon>
    </lineage>
</organism>
<proteinExistence type="predicted"/>
<sequence length="148" mass="17435">MSIARCRMEILFNCAFERAHFDKAVFNPEMVNILFDNDKKIPLKFNINHLYLSANNRICENLVDLISDNIVISESFSMYLDDVDDPEQYTDTLHDVLLNKGDKLHHVSFMFECELPQIYDLIVEYIATSRECSKIVLYLFTSLWRNKI</sequence>